<dbReference type="Proteomes" id="UP000284219">
    <property type="component" value="Unassembled WGS sequence"/>
</dbReference>
<evidence type="ECO:0000313" key="2">
    <source>
        <dbReference type="EMBL" id="RKD26827.1"/>
    </source>
</evidence>
<evidence type="ECO:0000256" key="1">
    <source>
        <dbReference type="SAM" id="MobiDB-lite"/>
    </source>
</evidence>
<accession>A0A419SR09</accession>
<protein>
    <recommendedName>
        <fullName evidence="4">Terminase</fullName>
    </recommendedName>
</protein>
<gene>
    <name evidence="2" type="ORF">BEP19_15925</name>
</gene>
<proteinExistence type="predicted"/>
<reference evidence="2 3" key="1">
    <citation type="submission" date="2016-08" db="EMBL/GenBank/DDBJ databases">
        <title>Novel Firmicute Genomes.</title>
        <authorList>
            <person name="Poppleton D.I."/>
            <person name="Gribaldo S."/>
        </authorList>
    </citation>
    <scope>NUCLEOTIDE SEQUENCE [LARGE SCALE GENOMIC DNA]</scope>
    <source>
        <strain evidence="2 3">RAOx-1</strain>
    </source>
</reference>
<dbReference type="InterPro" id="IPR006448">
    <property type="entry name" value="Phage_term_ssu_P27"/>
</dbReference>
<feature type="region of interest" description="Disordered" evidence="1">
    <location>
        <begin position="83"/>
        <end position="116"/>
    </location>
</feature>
<name>A0A419SR09_9BACL</name>
<evidence type="ECO:0000313" key="3">
    <source>
        <dbReference type="Proteomes" id="UP000284219"/>
    </source>
</evidence>
<evidence type="ECO:0008006" key="4">
    <source>
        <dbReference type="Google" id="ProtNLM"/>
    </source>
</evidence>
<dbReference type="AlphaFoldDB" id="A0A419SR09"/>
<dbReference type="NCBIfam" id="TIGR01558">
    <property type="entry name" value="sm_term_P27"/>
    <property type="match status" value="1"/>
</dbReference>
<sequence length="116" mass="13248">MAKTEWKRVRELLDLETFNETDLKALEAYCQAYAKWKRCEIILMDKGYTFTTPNGYEQQRPEVSISNNALSDMQSISKELGFTPASRIRMDKNRGEGSSGGSNGKVHDQEMEDMIS</sequence>
<dbReference type="EMBL" id="MCHY01000002">
    <property type="protein sequence ID" value="RKD26827.1"/>
    <property type="molecule type" value="Genomic_DNA"/>
</dbReference>
<organism evidence="2 3">
    <name type="scientific">Ammoniphilus oxalaticus</name>
    <dbReference type="NCBI Taxonomy" id="66863"/>
    <lineage>
        <taxon>Bacteria</taxon>
        <taxon>Bacillati</taxon>
        <taxon>Bacillota</taxon>
        <taxon>Bacilli</taxon>
        <taxon>Bacillales</taxon>
        <taxon>Paenibacillaceae</taxon>
        <taxon>Aneurinibacillus group</taxon>
        <taxon>Ammoniphilus</taxon>
    </lineage>
</organism>
<keyword evidence="3" id="KW-1185">Reference proteome</keyword>
<comment type="caution">
    <text evidence="2">The sequence shown here is derived from an EMBL/GenBank/DDBJ whole genome shotgun (WGS) entry which is preliminary data.</text>
</comment>
<dbReference type="Pfam" id="PF05119">
    <property type="entry name" value="Terminase_4"/>
    <property type="match status" value="1"/>
</dbReference>